<evidence type="ECO:0000256" key="3">
    <source>
        <dbReference type="ARBA" id="ARBA00022525"/>
    </source>
</evidence>
<keyword evidence="9 12" id="KW-0865">Zymogen</keyword>
<protein>
    <recommendedName>
        <fullName evidence="12">Extracellular metalloproteinase</fullName>
        <ecNumber evidence="12">3.4.24.-</ecNumber>
    </recommendedName>
    <alternativeName>
        <fullName evidence="12">Fungalysin</fullName>
    </alternativeName>
</protein>
<dbReference type="EMBL" id="JARIHO010000012">
    <property type="protein sequence ID" value="KAJ7352129.1"/>
    <property type="molecule type" value="Genomic_DNA"/>
</dbReference>
<organism evidence="13 14">
    <name type="scientific">Mycena albidolilacea</name>
    <dbReference type="NCBI Taxonomy" id="1033008"/>
    <lineage>
        <taxon>Eukaryota</taxon>
        <taxon>Fungi</taxon>
        <taxon>Dikarya</taxon>
        <taxon>Basidiomycota</taxon>
        <taxon>Agaricomycotina</taxon>
        <taxon>Agaricomycetes</taxon>
        <taxon>Agaricomycetidae</taxon>
        <taxon>Agaricales</taxon>
        <taxon>Marasmiineae</taxon>
        <taxon>Mycenaceae</taxon>
        <taxon>Mycena</taxon>
    </lineage>
</organism>
<dbReference type="AlphaFoldDB" id="A0AAD7A8K5"/>
<accession>A0AAD7A8K5</accession>
<dbReference type="GO" id="GO:0006508">
    <property type="term" value="P:proteolysis"/>
    <property type="evidence" value="ECO:0007669"/>
    <property type="project" value="UniProtKB-KW"/>
</dbReference>
<keyword evidence="4 12" id="KW-0645">Protease</keyword>
<dbReference type="CDD" id="cd09596">
    <property type="entry name" value="M36"/>
    <property type="match status" value="1"/>
</dbReference>
<evidence type="ECO:0000256" key="5">
    <source>
        <dbReference type="ARBA" id="ARBA00022723"/>
    </source>
</evidence>
<dbReference type="PANTHER" id="PTHR33478">
    <property type="entry name" value="EXTRACELLULAR METALLOPROTEINASE MEP"/>
    <property type="match status" value="1"/>
</dbReference>
<dbReference type="GO" id="GO:0005615">
    <property type="term" value="C:extracellular space"/>
    <property type="evidence" value="ECO:0007669"/>
    <property type="project" value="InterPro"/>
</dbReference>
<feature type="signal peptide" evidence="12">
    <location>
        <begin position="1"/>
        <end position="23"/>
    </location>
</feature>
<keyword evidence="14" id="KW-1185">Reference proteome</keyword>
<dbReference type="GO" id="GO:0008270">
    <property type="term" value="F:zinc ion binding"/>
    <property type="evidence" value="ECO:0007669"/>
    <property type="project" value="InterPro"/>
</dbReference>
<keyword evidence="3 12" id="KW-0964">Secreted</keyword>
<name>A0AAD7A8K5_9AGAR</name>
<evidence type="ECO:0000256" key="7">
    <source>
        <dbReference type="ARBA" id="ARBA00022833"/>
    </source>
</evidence>
<evidence type="ECO:0000256" key="1">
    <source>
        <dbReference type="ARBA" id="ARBA00004613"/>
    </source>
</evidence>
<evidence type="ECO:0000256" key="2">
    <source>
        <dbReference type="ARBA" id="ARBA00006006"/>
    </source>
</evidence>
<gene>
    <name evidence="13" type="ORF">DFH08DRAFT_693716</name>
</gene>
<proteinExistence type="inferred from homology"/>
<dbReference type="Pfam" id="PF02128">
    <property type="entry name" value="Peptidase_M36"/>
    <property type="match status" value="1"/>
</dbReference>
<keyword evidence="6 12" id="KW-0378">Hydrolase</keyword>
<comment type="caution">
    <text evidence="13">The sequence shown here is derived from an EMBL/GenBank/DDBJ whole genome shotgun (WGS) entry which is preliminary data.</text>
</comment>
<evidence type="ECO:0000256" key="6">
    <source>
        <dbReference type="ARBA" id="ARBA00022801"/>
    </source>
</evidence>
<evidence type="ECO:0000256" key="10">
    <source>
        <dbReference type="PIRSR" id="PIRSR601842-1"/>
    </source>
</evidence>
<feature type="chain" id="PRO_5041773602" description="Extracellular metalloproteinase" evidence="12">
    <location>
        <begin position="24"/>
        <end position="598"/>
    </location>
</feature>
<evidence type="ECO:0000256" key="8">
    <source>
        <dbReference type="ARBA" id="ARBA00023049"/>
    </source>
</evidence>
<dbReference type="GO" id="GO:0004222">
    <property type="term" value="F:metalloendopeptidase activity"/>
    <property type="evidence" value="ECO:0007669"/>
    <property type="project" value="InterPro"/>
</dbReference>
<reference evidence="13" key="1">
    <citation type="submission" date="2023-03" db="EMBL/GenBank/DDBJ databases">
        <title>Massive genome expansion in bonnet fungi (Mycena s.s.) driven by repeated elements and novel gene families across ecological guilds.</title>
        <authorList>
            <consortium name="Lawrence Berkeley National Laboratory"/>
            <person name="Harder C.B."/>
            <person name="Miyauchi S."/>
            <person name="Viragh M."/>
            <person name="Kuo A."/>
            <person name="Thoen E."/>
            <person name="Andreopoulos B."/>
            <person name="Lu D."/>
            <person name="Skrede I."/>
            <person name="Drula E."/>
            <person name="Henrissat B."/>
            <person name="Morin E."/>
            <person name="Kohler A."/>
            <person name="Barry K."/>
            <person name="LaButti K."/>
            <person name="Morin E."/>
            <person name="Salamov A."/>
            <person name="Lipzen A."/>
            <person name="Mereny Z."/>
            <person name="Hegedus B."/>
            <person name="Baldrian P."/>
            <person name="Stursova M."/>
            <person name="Weitz H."/>
            <person name="Taylor A."/>
            <person name="Grigoriev I.V."/>
            <person name="Nagy L.G."/>
            <person name="Martin F."/>
            <person name="Kauserud H."/>
        </authorList>
    </citation>
    <scope>NUCLEOTIDE SEQUENCE</scope>
    <source>
        <strain evidence="13">CBHHK002</strain>
    </source>
</reference>
<dbReference type="Gene3D" id="3.10.170.10">
    <property type="match status" value="1"/>
</dbReference>
<keyword evidence="7 11" id="KW-0862">Zinc</keyword>
<evidence type="ECO:0000256" key="4">
    <source>
        <dbReference type="ARBA" id="ARBA00022670"/>
    </source>
</evidence>
<feature type="binding site" evidence="11">
    <location>
        <position position="404"/>
    </location>
    <ligand>
        <name>Zn(2+)</name>
        <dbReference type="ChEBI" id="CHEBI:29105"/>
        <note>catalytic</note>
    </ligand>
</feature>
<keyword evidence="8 12" id="KW-0482">Metalloprotease</keyword>
<dbReference type="EC" id="3.4.24.-" evidence="12"/>
<comment type="similarity">
    <text evidence="2 12">Belongs to the peptidase M36 family.</text>
</comment>
<comment type="cofactor">
    <cofactor evidence="11">
        <name>Zn(2+)</name>
        <dbReference type="ChEBI" id="CHEBI:29105"/>
    </cofactor>
    <text evidence="11">Binds 1 zinc ion per subunit.</text>
</comment>
<evidence type="ECO:0000256" key="12">
    <source>
        <dbReference type="RuleBase" id="RU364017"/>
    </source>
</evidence>
<evidence type="ECO:0000256" key="11">
    <source>
        <dbReference type="PIRSR" id="PIRSR601842-2"/>
    </source>
</evidence>
<feature type="binding site" evidence="11">
    <location>
        <position position="433"/>
    </location>
    <ligand>
        <name>Zn(2+)</name>
        <dbReference type="ChEBI" id="CHEBI:29105"/>
        <note>catalytic</note>
    </ligand>
</feature>
<keyword evidence="5 11" id="KW-0479">Metal-binding</keyword>
<evidence type="ECO:0000313" key="13">
    <source>
        <dbReference type="EMBL" id="KAJ7352129.1"/>
    </source>
</evidence>
<dbReference type="InterPro" id="IPR001842">
    <property type="entry name" value="Peptidase_M36"/>
</dbReference>
<feature type="binding site" evidence="11">
    <location>
        <position position="408"/>
    </location>
    <ligand>
        <name>Zn(2+)</name>
        <dbReference type="ChEBI" id="CHEBI:29105"/>
        <note>catalytic</note>
    </ligand>
</feature>
<dbReference type="SUPFAM" id="SSF55486">
    <property type="entry name" value="Metalloproteases ('zincins'), catalytic domain"/>
    <property type="match status" value="1"/>
</dbReference>
<comment type="subcellular location">
    <subcellularLocation>
        <location evidence="1 12">Secreted</location>
    </subcellularLocation>
</comment>
<evidence type="ECO:0000256" key="9">
    <source>
        <dbReference type="ARBA" id="ARBA00023145"/>
    </source>
</evidence>
<dbReference type="PANTHER" id="PTHR33478:SF1">
    <property type="entry name" value="EXTRACELLULAR METALLOPROTEINASE MEP"/>
    <property type="match status" value="1"/>
</dbReference>
<dbReference type="InterPro" id="IPR027268">
    <property type="entry name" value="Peptidase_M4/M1_CTD_sf"/>
</dbReference>
<dbReference type="PRINTS" id="PR00999">
    <property type="entry name" value="FUNGALYSIN"/>
</dbReference>
<evidence type="ECO:0000313" key="14">
    <source>
        <dbReference type="Proteomes" id="UP001218218"/>
    </source>
</evidence>
<feature type="active site" evidence="10">
    <location>
        <position position="405"/>
    </location>
</feature>
<dbReference type="Proteomes" id="UP001218218">
    <property type="component" value="Unassembled WGS sequence"/>
</dbReference>
<keyword evidence="12" id="KW-0732">Signal</keyword>
<dbReference type="InterPro" id="IPR050371">
    <property type="entry name" value="Fungal_virulence_M36"/>
</dbReference>
<dbReference type="Gene3D" id="1.10.390.10">
    <property type="entry name" value="Neutral Protease Domain 2"/>
    <property type="match status" value="1"/>
</dbReference>
<sequence length="598" mass="64288">MVAFNKFFTSVFLAIVYASSSRAAPSLIDSKHTTHRTREIAGGVTLETFHPVSNYETFGEGVDHPLRKRAGVSFKESSVAFLQSKLGLKAENVAFHSGYAGDVVTHAYLKQTHGNIVFANAVANVAINKDDKVVALGHSFVTPSSIAPSTASVSFEDAVSTAEDALDGTYNGHPADIKYFVKEDNSAVLVHAFQVQNEATGTWYLAYVDAHANKLVSVTDFVAKASYRVLPITKELLTQGFETVVDPADLEASPKGWHWTGTKDSTTTTGNNVITYKGSQTTGVTTESGSDLVFNFVQDATKAPTTAVNLNAARVNNFYLLNSLHDIAYRYGFTEAAFNFQKDNFGNGGEEGDRVTASIQDSAGTNNADFSTPPDGQSGHMRMYLFTSTSPQRDGTLENDIPSHEYTHGISNRLTGGGTGECLQSTEAGGMGEGWSDAFAEWTEQTSATIKDYVMGQYVTNDSAGIRTHPYSTSKTTNPLTYASAGTLNEVHNIGEVWANMLHNVYAALVGVHGFSTTAHTDPTGTEGNVVFLHLFIDSLAIQPCTPTFLTARDAWIQADATRYDGANKCTLWKAFASRGLGVNAKNHKDDATVPSGC</sequence>